<dbReference type="RefSeq" id="WP_161498658.1">
    <property type="nucleotide sequence ID" value="NZ_MPZN01000003.1"/>
</dbReference>
<dbReference type="InterPro" id="IPR022893">
    <property type="entry name" value="Shikimate_DH_fam"/>
</dbReference>
<keyword evidence="3" id="KW-0028">Amino-acid biosynthesis</keyword>
<feature type="domain" description="Shikimate dehydrogenase substrate binding N-terminal" evidence="6">
    <location>
        <begin position="13"/>
        <end position="95"/>
    </location>
</feature>
<evidence type="ECO:0000313" key="7">
    <source>
        <dbReference type="EMBL" id="PPL20225.1"/>
    </source>
</evidence>
<name>A0ABX5B0A4_9MICO</name>
<comment type="catalytic activity">
    <reaction evidence="4">
        <text>shikimate + NADP(+) = 3-dehydroshikimate + NADPH + H(+)</text>
        <dbReference type="Rhea" id="RHEA:17737"/>
        <dbReference type="ChEBI" id="CHEBI:15378"/>
        <dbReference type="ChEBI" id="CHEBI:16630"/>
        <dbReference type="ChEBI" id="CHEBI:36208"/>
        <dbReference type="ChEBI" id="CHEBI:57783"/>
        <dbReference type="ChEBI" id="CHEBI:58349"/>
        <dbReference type="EC" id="1.1.1.25"/>
    </reaction>
</comment>
<dbReference type="EMBL" id="MPZN01000003">
    <property type="protein sequence ID" value="PPL20225.1"/>
    <property type="molecule type" value="Genomic_DNA"/>
</dbReference>
<comment type="caution">
    <text evidence="7">The sequence shown here is derived from an EMBL/GenBank/DDBJ whole genome shotgun (WGS) entry which is preliminary data.</text>
</comment>
<dbReference type="PANTHER" id="PTHR21089:SF1">
    <property type="entry name" value="BIFUNCTIONAL 3-DEHYDROQUINATE DEHYDRATASE_SHIKIMATE DEHYDROGENASE, CHLOROPLASTIC"/>
    <property type="match status" value="1"/>
</dbReference>
<keyword evidence="8" id="KW-1185">Reference proteome</keyword>
<dbReference type="InterPro" id="IPR013708">
    <property type="entry name" value="Shikimate_DH-bd_N"/>
</dbReference>
<reference evidence="7 8" key="1">
    <citation type="journal article" date="2008" name="Int. J. Syst. Evol. Microbiol.">
        <title>Leifsonia pindariensis sp. nov., isolated from the Pindari glacier of the Indian Himalayas, and emended description of the genus Leifsonia.</title>
        <authorList>
            <person name="Reddy G.S."/>
            <person name="Prabagaran S.R."/>
            <person name="Shivaji S."/>
        </authorList>
    </citation>
    <scope>NUCLEOTIDE SEQUENCE [LARGE SCALE GENOMIC DNA]</scope>
    <source>
        <strain evidence="7 8">PON 10</strain>
    </source>
</reference>
<dbReference type="EC" id="1.1.1.25" evidence="2"/>
<evidence type="ECO:0000256" key="2">
    <source>
        <dbReference type="ARBA" id="ARBA00012962"/>
    </source>
</evidence>
<evidence type="ECO:0000256" key="4">
    <source>
        <dbReference type="ARBA" id="ARBA00049442"/>
    </source>
</evidence>
<dbReference type="InterPro" id="IPR046346">
    <property type="entry name" value="Aminoacid_DH-like_N_sf"/>
</dbReference>
<dbReference type="InterPro" id="IPR036291">
    <property type="entry name" value="NAD(P)-bd_dom_sf"/>
</dbReference>
<dbReference type="Gene3D" id="3.40.50.10860">
    <property type="entry name" value="Leucine Dehydrogenase, chain A, domain 1"/>
    <property type="match status" value="1"/>
</dbReference>
<dbReference type="SUPFAM" id="SSF51735">
    <property type="entry name" value="NAD(P)-binding Rossmann-fold domains"/>
    <property type="match status" value="1"/>
</dbReference>
<evidence type="ECO:0000256" key="3">
    <source>
        <dbReference type="ARBA" id="ARBA00023141"/>
    </source>
</evidence>
<organism evidence="7 8">
    <name type="scientific">Microterricola pindariensis</name>
    <dbReference type="NCBI Taxonomy" id="478010"/>
    <lineage>
        <taxon>Bacteria</taxon>
        <taxon>Bacillati</taxon>
        <taxon>Actinomycetota</taxon>
        <taxon>Actinomycetes</taxon>
        <taxon>Micrococcales</taxon>
        <taxon>Microbacteriaceae</taxon>
        <taxon>Microterricola</taxon>
    </lineage>
</organism>
<keyword evidence="3" id="KW-0057">Aromatic amino acid biosynthesis</keyword>
<comment type="pathway">
    <text evidence="1">Metabolic intermediate biosynthesis; chorismate biosynthesis; chorismate from D-erythrose 4-phosphate and phosphoenolpyruvate: step 4/7.</text>
</comment>
<evidence type="ECO:0000259" key="5">
    <source>
        <dbReference type="Pfam" id="PF01488"/>
    </source>
</evidence>
<dbReference type="SUPFAM" id="SSF53223">
    <property type="entry name" value="Aminoacid dehydrogenase-like, N-terminal domain"/>
    <property type="match status" value="1"/>
</dbReference>
<gene>
    <name evidence="7" type="ORF">GY24_01380</name>
</gene>
<dbReference type="Pfam" id="PF01488">
    <property type="entry name" value="Shikimate_DH"/>
    <property type="match status" value="1"/>
</dbReference>
<evidence type="ECO:0000313" key="8">
    <source>
        <dbReference type="Proteomes" id="UP000237755"/>
    </source>
</evidence>
<dbReference type="InterPro" id="IPR006151">
    <property type="entry name" value="Shikm_DH/Glu-tRNA_Rdtase"/>
</dbReference>
<accession>A0ABX5B0A4</accession>
<dbReference type="Gene3D" id="3.40.50.720">
    <property type="entry name" value="NAD(P)-binding Rossmann-like Domain"/>
    <property type="match status" value="1"/>
</dbReference>
<feature type="domain" description="Quinate/shikimate 5-dehydrogenase/glutamyl-tRNA reductase" evidence="5">
    <location>
        <begin position="123"/>
        <end position="172"/>
    </location>
</feature>
<protein>
    <recommendedName>
        <fullName evidence="2">shikimate dehydrogenase (NADP(+))</fullName>
        <ecNumber evidence="2">1.1.1.25</ecNumber>
    </recommendedName>
</protein>
<dbReference type="Pfam" id="PF08501">
    <property type="entry name" value="Shikimate_dh_N"/>
    <property type="match status" value="1"/>
</dbReference>
<evidence type="ECO:0000259" key="6">
    <source>
        <dbReference type="Pfam" id="PF08501"/>
    </source>
</evidence>
<dbReference type="PANTHER" id="PTHR21089">
    <property type="entry name" value="SHIKIMATE DEHYDROGENASE"/>
    <property type="match status" value="1"/>
</dbReference>
<sequence>MRITGSTAVLFILCDPVSHVKGTDILNRQLLEEGIDAAFSPLHVAPGSLGTVIAAIRDMKNVAGFGVTIPHKIEVLPHLDEITTQAREAGSVNFVRRSPEGKLIGTNIDGAGFTRGFSNQGMTLKGRKVLQLGAGGAGRAIAFAIAAAGAAQLTIWNRSSERAVALAAEVARAYPLCLTVAGGNDPAGFGVVVNTTSAGMSESVEMVIDPSRLSRGTLIAEIVINPTRTTLLRCAEEKGLNWSNGTHMLEAQYELMRDFIGLRK</sequence>
<proteinExistence type="predicted"/>
<evidence type="ECO:0000256" key="1">
    <source>
        <dbReference type="ARBA" id="ARBA00004871"/>
    </source>
</evidence>
<dbReference type="Proteomes" id="UP000237755">
    <property type="component" value="Unassembled WGS sequence"/>
</dbReference>